<dbReference type="RefSeq" id="WP_319972564.1">
    <property type="nucleotide sequence ID" value="NZ_JAXAVW010000074.1"/>
</dbReference>
<name>A0ABU4THB4_9PSEU</name>
<proteinExistence type="predicted"/>
<organism evidence="2 3">
    <name type="scientific">Lentzea miocenica</name>
    <dbReference type="NCBI Taxonomy" id="3095431"/>
    <lineage>
        <taxon>Bacteria</taxon>
        <taxon>Bacillati</taxon>
        <taxon>Actinomycetota</taxon>
        <taxon>Actinomycetes</taxon>
        <taxon>Pseudonocardiales</taxon>
        <taxon>Pseudonocardiaceae</taxon>
        <taxon>Lentzea</taxon>
    </lineage>
</organism>
<dbReference type="InterPro" id="IPR011990">
    <property type="entry name" value="TPR-like_helical_dom_sf"/>
</dbReference>
<dbReference type="InterPro" id="IPR010982">
    <property type="entry name" value="Lambda_DNA-bd_dom_sf"/>
</dbReference>
<dbReference type="SMART" id="SM00530">
    <property type="entry name" value="HTH_XRE"/>
    <property type="match status" value="1"/>
</dbReference>
<accession>A0ABU4THB4</accession>
<sequence length="396" mass="42777">MTDSTGVGANIARARKLRGYTQERLASEITYSVSMVRKVERGLEPASPAFLSAAARALRVDVNDLTGAPYRETIALDGGLDGLSDLRAILAEGLHVRATEPQPLDELTAEVNRVNLLYRNDRGRQALAKLPVLIRQLHGALHNASTEAERSAVCSQLASSYVTAERIARRFGYLPLTTPTLDRLEAFAERADDPLYVAQALVKRARVLMYHDSYDVGLTLVEQGLSKIEGTDERALAVRGYGHLAGAIVAARGRKPDVARAHIAEARSVAEHVDGESDAYGTLFGLANVGIHSVAVELEAGDPATAARQGSTLRLPKSIAAPRAGHHWQDTARAFLLAGDPANSLKALNRARKAAPQQTRLHPMVRETLRGIATLERRKSDTVSNFVDWLGPSAVL</sequence>
<dbReference type="EMBL" id="JAXAVW010000074">
    <property type="protein sequence ID" value="MDX8037577.1"/>
    <property type="molecule type" value="Genomic_DNA"/>
</dbReference>
<dbReference type="Proteomes" id="UP001285521">
    <property type="component" value="Unassembled WGS sequence"/>
</dbReference>
<dbReference type="CDD" id="cd00093">
    <property type="entry name" value="HTH_XRE"/>
    <property type="match status" value="1"/>
</dbReference>
<evidence type="ECO:0000313" key="2">
    <source>
        <dbReference type="EMBL" id="MDX8037577.1"/>
    </source>
</evidence>
<evidence type="ECO:0000259" key="1">
    <source>
        <dbReference type="PROSITE" id="PS50943"/>
    </source>
</evidence>
<dbReference type="Gene3D" id="1.10.260.40">
    <property type="entry name" value="lambda repressor-like DNA-binding domains"/>
    <property type="match status" value="1"/>
</dbReference>
<feature type="domain" description="HTH cro/C1-type" evidence="1">
    <location>
        <begin position="11"/>
        <end position="65"/>
    </location>
</feature>
<dbReference type="PROSITE" id="PS50943">
    <property type="entry name" value="HTH_CROC1"/>
    <property type="match status" value="1"/>
</dbReference>
<dbReference type="InterPro" id="IPR001387">
    <property type="entry name" value="Cro/C1-type_HTH"/>
</dbReference>
<dbReference type="SUPFAM" id="SSF47413">
    <property type="entry name" value="lambda repressor-like DNA-binding domains"/>
    <property type="match status" value="1"/>
</dbReference>
<reference evidence="2 3" key="1">
    <citation type="submission" date="2023-11" db="EMBL/GenBank/DDBJ databases">
        <title>Lentzea sokolovensis, sp. nov., Lentzea kristufkii, sp. nov., and Lentzea miocenensis, sp. nov., rare actinobacteria from Sokolov Coal Basin, Miocene lacustrine sediment, Czech Republic.</title>
        <authorList>
            <person name="Lara A."/>
            <person name="Kotroba L."/>
            <person name="Nouioui I."/>
            <person name="Neumann-Schaal M."/>
            <person name="Mast Y."/>
            <person name="Chronakova A."/>
        </authorList>
    </citation>
    <scope>NUCLEOTIDE SEQUENCE [LARGE SCALE GENOMIC DNA]</scope>
    <source>
        <strain evidence="2 3">BCCO 10_0856</strain>
    </source>
</reference>
<keyword evidence="3" id="KW-1185">Reference proteome</keyword>
<dbReference type="Gene3D" id="1.25.40.10">
    <property type="entry name" value="Tetratricopeptide repeat domain"/>
    <property type="match status" value="1"/>
</dbReference>
<comment type="caution">
    <text evidence="2">The sequence shown here is derived from an EMBL/GenBank/DDBJ whole genome shotgun (WGS) entry which is preliminary data.</text>
</comment>
<gene>
    <name evidence="2" type="ORF">SK803_45910</name>
</gene>
<evidence type="ECO:0000313" key="3">
    <source>
        <dbReference type="Proteomes" id="UP001285521"/>
    </source>
</evidence>
<protein>
    <submittedName>
        <fullName evidence="2">Helix-turn-helix transcriptional regulator</fullName>
    </submittedName>
</protein>
<reference evidence="2 3" key="2">
    <citation type="submission" date="2023-11" db="EMBL/GenBank/DDBJ databases">
        <authorList>
            <person name="Lara A.C."/>
            <person name="Chronakova A."/>
        </authorList>
    </citation>
    <scope>NUCLEOTIDE SEQUENCE [LARGE SCALE GENOMIC DNA]</scope>
    <source>
        <strain evidence="2 3">BCCO 10_0856</strain>
    </source>
</reference>
<dbReference type="Pfam" id="PF01381">
    <property type="entry name" value="HTH_3"/>
    <property type="match status" value="1"/>
</dbReference>